<name>A0A8S1F3V8_9PELO</name>
<dbReference type="OrthoDB" id="2116030at2759"/>
<dbReference type="Proteomes" id="UP000494206">
    <property type="component" value="Unassembled WGS sequence"/>
</dbReference>
<protein>
    <submittedName>
        <fullName evidence="1">Uncharacterized protein</fullName>
    </submittedName>
</protein>
<organism evidence="1 2">
    <name type="scientific">Caenorhabditis bovis</name>
    <dbReference type="NCBI Taxonomy" id="2654633"/>
    <lineage>
        <taxon>Eukaryota</taxon>
        <taxon>Metazoa</taxon>
        <taxon>Ecdysozoa</taxon>
        <taxon>Nematoda</taxon>
        <taxon>Chromadorea</taxon>
        <taxon>Rhabditida</taxon>
        <taxon>Rhabditina</taxon>
        <taxon>Rhabditomorpha</taxon>
        <taxon>Rhabditoidea</taxon>
        <taxon>Rhabditidae</taxon>
        <taxon>Peloderinae</taxon>
        <taxon>Caenorhabditis</taxon>
    </lineage>
</organism>
<evidence type="ECO:0000313" key="1">
    <source>
        <dbReference type="EMBL" id="CAB3408349.1"/>
    </source>
</evidence>
<proteinExistence type="predicted"/>
<evidence type="ECO:0000313" key="2">
    <source>
        <dbReference type="Proteomes" id="UP000494206"/>
    </source>
</evidence>
<comment type="caution">
    <text evidence="1">The sequence shown here is derived from an EMBL/GenBank/DDBJ whole genome shotgun (WGS) entry which is preliminary data.</text>
</comment>
<gene>
    <name evidence="1" type="ORF">CBOVIS_LOCUS10137</name>
</gene>
<accession>A0A8S1F3V8</accession>
<dbReference type="EMBL" id="CADEPM010000007">
    <property type="protein sequence ID" value="CAB3408349.1"/>
    <property type="molecule type" value="Genomic_DNA"/>
</dbReference>
<sequence length="151" mass="16868">MESRRIFNFSLIKFLQTSWFQRYQTLLYRLLGRSQTPSIEVKPTVVVPEIKPSRQMHSTIASNAAAVRIPMIKFIGARLPRPHFDRTTLPPLQVAGNIAVSAPAKPSSIGPVGKIPRGQGIDHTLLPAKFQRPGLSEEEIEAVNSGFFYSR</sequence>
<reference evidence="1 2" key="1">
    <citation type="submission" date="2020-04" db="EMBL/GenBank/DDBJ databases">
        <authorList>
            <person name="Laetsch R D."/>
            <person name="Stevens L."/>
            <person name="Kumar S."/>
            <person name="Blaxter L. M."/>
        </authorList>
    </citation>
    <scope>NUCLEOTIDE SEQUENCE [LARGE SCALE GENOMIC DNA]</scope>
</reference>
<keyword evidence="2" id="KW-1185">Reference proteome</keyword>
<dbReference type="AlphaFoldDB" id="A0A8S1F3V8"/>